<dbReference type="GeneID" id="36325008"/>
<reference evidence="2 3" key="1">
    <citation type="submission" date="2017-04" db="EMBL/GenBank/DDBJ databases">
        <title>Genome Sequence of the Model Brown-Rot Fungus Postia placenta SB12.</title>
        <authorList>
            <consortium name="DOE Joint Genome Institute"/>
            <person name="Gaskell J."/>
            <person name="Kersten P."/>
            <person name="Larrondo L.F."/>
            <person name="Canessa P."/>
            <person name="Martinez D."/>
            <person name="Hibbett D."/>
            <person name="Schmoll M."/>
            <person name="Kubicek C.P."/>
            <person name="Martinez A.T."/>
            <person name="Yadav J."/>
            <person name="Master E."/>
            <person name="Magnuson J.K."/>
            <person name="James T."/>
            <person name="Yaver D."/>
            <person name="Berka R."/>
            <person name="Labutti K."/>
            <person name="Lipzen A."/>
            <person name="Aerts A."/>
            <person name="Barry K."/>
            <person name="Henrissat B."/>
            <person name="Blanchette R."/>
            <person name="Grigoriev I."/>
            <person name="Cullen D."/>
        </authorList>
    </citation>
    <scope>NUCLEOTIDE SEQUENCE [LARGE SCALE GENOMIC DNA]</scope>
    <source>
        <strain evidence="2 3">MAD-698-R-SB12</strain>
    </source>
</reference>
<organism evidence="2 3">
    <name type="scientific">Postia placenta MAD-698-R-SB12</name>
    <dbReference type="NCBI Taxonomy" id="670580"/>
    <lineage>
        <taxon>Eukaryota</taxon>
        <taxon>Fungi</taxon>
        <taxon>Dikarya</taxon>
        <taxon>Basidiomycota</taxon>
        <taxon>Agaricomycotina</taxon>
        <taxon>Agaricomycetes</taxon>
        <taxon>Polyporales</taxon>
        <taxon>Adustoporiaceae</taxon>
        <taxon>Rhodonia</taxon>
    </lineage>
</organism>
<dbReference type="OrthoDB" id="10279173at2759"/>
<feature type="region of interest" description="Disordered" evidence="1">
    <location>
        <begin position="1"/>
        <end position="56"/>
    </location>
</feature>
<sequence>MEGDLIVDPHDGAMDVGDTFYEDEKPEDIPLESYSESDRQHEDAYDNGIGRPKFPDPVTFSSGQADYIRLGKNLSTAIDRMSDKDVQPWGNENGFKPSFRMKCADSSAPLKYYFASKQLNIPSKVTKEGLVRKVDDCLREIISVSVLFSDPSMATHIIDICSGITQWG</sequence>
<evidence type="ECO:0000313" key="3">
    <source>
        <dbReference type="Proteomes" id="UP000194127"/>
    </source>
</evidence>
<dbReference type="Proteomes" id="UP000194127">
    <property type="component" value="Unassembled WGS sequence"/>
</dbReference>
<evidence type="ECO:0000256" key="1">
    <source>
        <dbReference type="SAM" id="MobiDB-lite"/>
    </source>
</evidence>
<protein>
    <submittedName>
        <fullName evidence="2">Uncharacterized protein</fullName>
    </submittedName>
</protein>
<feature type="compositionally biased region" description="Acidic residues" evidence="1">
    <location>
        <begin position="20"/>
        <end position="30"/>
    </location>
</feature>
<name>A0A1X6MIH3_9APHY</name>
<dbReference type="RefSeq" id="XP_024333025.1">
    <property type="nucleotide sequence ID" value="XM_024480058.1"/>
</dbReference>
<evidence type="ECO:0000313" key="2">
    <source>
        <dbReference type="EMBL" id="OSX56231.1"/>
    </source>
</evidence>
<keyword evidence="3" id="KW-1185">Reference proteome</keyword>
<accession>A0A1X6MIH3</accession>
<dbReference type="AlphaFoldDB" id="A0A1X6MIH3"/>
<dbReference type="EMBL" id="KZ110614">
    <property type="protein sequence ID" value="OSX56231.1"/>
    <property type="molecule type" value="Genomic_DNA"/>
</dbReference>
<proteinExistence type="predicted"/>
<gene>
    <name evidence="2" type="ORF">POSPLADRAFT_1050760</name>
</gene>